<name>A0A0R3STB0_HYMDI</name>
<dbReference type="Proteomes" id="UP000274504">
    <property type="component" value="Unassembled WGS sequence"/>
</dbReference>
<organism evidence="3">
    <name type="scientific">Hymenolepis diminuta</name>
    <name type="common">Rat tapeworm</name>
    <dbReference type="NCBI Taxonomy" id="6216"/>
    <lineage>
        <taxon>Eukaryota</taxon>
        <taxon>Metazoa</taxon>
        <taxon>Spiralia</taxon>
        <taxon>Lophotrochozoa</taxon>
        <taxon>Platyhelminthes</taxon>
        <taxon>Cestoda</taxon>
        <taxon>Eucestoda</taxon>
        <taxon>Cyclophyllidea</taxon>
        <taxon>Hymenolepididae</taxon>
        <taxon>Hymenolepis</taxon>
    </lineage>
</organism>
<sequence>MSFTNQQIQPSWFELFVIATSSDLSGLHVADIASIRFGDYGSCPDSRLCTVYSNLAQFTVLFTLNEFLV</sequence>
<protein>
    <submittedName>
        <fullName evidence="1 3">Uncharacterized protein</fullName>
    </submittedName>
</protein>
<evidence type="ECO:0000313" key="2">
    <source>
        <dbReference type="Proteomes" id="UP000274504"/>
    </source>
</evidence>
<reference evidence="1 2" key="2">
    <citation type="submission" date="2018-11" db="EMBL/GenBank/DDBJ databases">
        <authorList>
            <consortium name="Pathogen Informatics"/>
        </authorList>
    </citation>
    <scope>NUCLEOTIDE SEQUENCE [LARGE SCALE GENOMIC DNA]</scope>
</reference>
<proteinExistence type="predicted"/>
<gene>
    <name evidence="1" type="ORF">HDID_LOCUS8622</name>
</gene>
<accession>A0A0R3STB0</accession>
<dbReference type="WBParaSite" id="HDID_0000862401-mRNA-1">
    <property type="protein sequence ID" value="HDID_0000862401-mRNA-1"/>
    <property type="gene ID" value="HDID_0000862401"/>
</dbReference>
<evidence type="ECO:0000313" key="3">
    <source>
        <dbReference type="WBParaSite" id="HDID_0000862401-mRNA-1"/>
    </source>
</evidence>
<dbReference type="AlphaFoldDB" id="A0A0R3STB0"/>
<reference evidence="3" key="1">
    <citation type="submission" date="2017-02" db="UniProtKB">
        <authorList>
            <consortium name="WormBaseParasite"/>
        </authorList>
    </citation>
    <scope>IDENTIFICATION</scope>
</reference>
<dbReference type="EMBL" id="UYSG01011111">
    <property type="protein sequence ID" value="VDL60940.1"/>
    <property type="molecule type" value="Genomic_DNA"/>
</dbReference>
<evidence type="ECO:0000313" key="1">
    <source>
        <dbReference type="EMBL" id="VDL60940.1"/>
    </source>
</evidence>